<evidence type="ECO:0000313" key="2">
    <source>
        <dbReference type="EMBL" id="PVD25940.1"/>
    </source>
</evidence>
<proteinExistence type="predicted"/>
<gene>
    <name evidence="2" type="ORF">C0Q70_13605</name>
</gene>
<comment type="caution">
    <text evidence="2">The sequence shown here is derived from an EMBL/GenBank/DDBJ whole genome shotgun (WGS) entry which is preliminary data.</text>
</comment>
<reference evidence="2 3" key="1">
    <citation type="submission" date="2018-04" db="EMBL/GenBank/DDBJ databases">
        <title>The genome of golden apple snail Pomacea canaliculata provides insight into stress tolerance and invasive adaptation.</title>
        <authorList>
            <person name="Liu C."/>
            <person name="Liu B."/>
            <person name="Ren Y."/>
            <person name="Zhang Y."/>
            <person name="Wang H."/>
            <person name="Li S."/>
            <person name="Jiang F."/>
            <person name="Yin L."/>
            <person name="Zhang G."/>
            <person name="Qian W."/>
            <person name="Fan W."/>
        </authorList>
    </citation>
    <scope>NUCLEOTIDE SEQUENCE [LARGE SCALE GENOMIC DNA]</scope>
    <source>
        <strain evidence="2">SZHN2017</strain>
        <tissue evidence="2">Muscle</tissue>
    </source>
</reference>
<sequence length="1108" mass="122788">MRKELDFILLSFDDLSDGDVHVTAGFNSTSEPASQCSAHVLWSSMETFPFEKWKSDTRVSAMTGLFERVDQTPRVETDGFEHLNNFIVFNNGRDVLVRGISSQESLTSNLIQCSRMPLSDSCRYYTMKVETLETDNFLMFGLTNKCLPGAPMWTVDRSVRYHSNDGGVFNGDLGIHTYHSYNEGDTVTCRLDYTGSDRSLINFMLNDCFVYRQWVNLPPDQLYATIGVSRGRAELTVEWPEPDKGDIPIKNDLPSNWFGWKGIGRDDEASTFVLANIDSTTQREAFNVQCPLALTRDFTYFEVEILRKASTTESEGHGIGLVSGNCEAFVYPGWTTNSIGYHNDDGGLYVNGDKVTVATDDDLTCKEGDRMGCGVIFPRDVQDEDMREPILVLIYFTKNGQLAHKTRMRQPRGGFFPCIAFCHIGDEIRLDVKCEPPALTSDLHPLLTTCEACADYRCTEVFLLRDLTHNSATVRLDTDHDQAQLLQYRAEPLRNLGDAFYISVTDFGVTTEIQMGVSTEGFKLEGEFLGSEPTSCGYMLKLGTVVSKDGMRAVTKWNPNENQIIGCYLDYIDDGGAVLCFTIDDRLIGRGVVARATGLNSALYASIVISAGPAEIKVNWSGILNSTTLKREQRKAEDWLRSSVIRGQNFRLERRPSEGYAFAASAQDCLPLVIGSSMFSVRLLGGKELPAVGVSRATTDVNNVLGSDSGEICFHPTSRSTLSNNVNRARCGDCSIMKVDMSGDCREQKGGQRPRDPCGDTLQCAVVFLRPADRVEQKVIVIFAVNGVIFHECRLQASYGGLYPTVAFSSSGGEVEILSNKTILPIPDTIRDKWLNQRVDDTTDNVAVSPLSVASRAATVASSSSLCPPCVPEACVPPPVVSDAVVVYASYAFADRDNVARILNEMKRKRPVIKVETSLSRPSLKDKIDAIKCADLLVLFLSKAFYNSHEMTTEYACIMGEPGVRVILCITGPDSWPPSDLFSEVAGELSKVPRVTLKRDAGGVASTEPLEKHVDRVVVFFMCMAAYVSVCLSHSRSVVHSATRVHPHDRTQENDISARLQLFLQGQPRITRSEELEDLRIHVSPSSVYLRSKHSSCDRAELRDHFVR</sequence>
<protein>
    <recommendedName>
        <fullName evidence="1">SPRY domain-containing protein</fullName>
    </recommendedName>
</protein>
<dbReference type="InterPro" id="IPR043136">
    <property type="entry name" value="B30.2/SPRY_sf"/>
</dbReference>
<dbReference type="InterPro" id="IPR035897">
    <property type="entry name" value="Toll_tir_struct_dom_sf"/>
</dbReference>
<accession>A0A2T7NXM6</accession>
<keyword evidence="3" id="KW-1185">Reference proteome</keyword>
<dbReference type="SUPFAM" id="SSF49899">
    <property type="entry name" value="Concanavalin A-like lectins/glucanases"/>
    <property type="match status" value="2"/>
</dbReference>
<dbReference type="PANTHER" id="PTHR12864">
    <property type="entry name" value="RAN BINDING PROTEIN 9-RELATED"/>
    <property type="match status" value="1"/>
</dbReference>
<evidence type="ECO:0000259" key="1">
    <source>
        <dbReference type="Pfam" id="PF00622"/>
    </source>
</evidence>
<dbReference type="SUPFAM" id="SSF52200">
    <property type="entry name" value="Toll/Interleukin receptor TIR domain"/>
    <property type="match status" value="1"/>
</dbReference>
<name>A0A2T7NXM6_POMCA</name>
<dbReference type="OrthoDB" id="6043982at2759"/>
<dbReference type="Gene3D" id="2.60.120.920">
    <property type="match status" value="4"/>
</dbReference>
<organism evidence="2 3">
    <name type="scientific">Pomacea canaliculata</name>
    <name type="common">Golden apple snail</name>
    <dbReference type="NCBI Taxonomy" id="400727"/>
    <lineage>
        <taxon>Eukaryota</taxon>
        <taxon>Metazoa</taxon>
        <taxon>Spiralia</taxon>
        <taxon>Lophotrochozoa</taxon>
        <taxon>Mollusca</taxon>
        <taxon>Gastropoda</taxon>
        <taxon>Caenogastropoda</taxon>
        <taxon>Architaenioglossa</taxon>
        <taxon>Ampullarioidea</taxon>
        <taxon>Ampullariidae</taxon>
        <taxon>Pomacea</taxon>
    </lineage>
</organism>
<dbReference type="InterPro" id="IPR003877">
    <property type="entry name" value="SPRY_dom"/>
</dbReference>
<feature type="domain" description="SPRY" evidence="1">
    <location>
        <begin position="299"/>
        <end position="421"/>
    </location>
</feature>
<dbReference type="STRING" id="400727.A0A2T7NXM6"/>
<dbReference type="Pfam" id="PF00622">
    <property type="entry name" value="SPRY"/>
    <property type="match status" value="1"/>
</dbReference>
<dbReference type="InterPro" id="IPR013320">
    <property type="entry name" value="ConA-like_dom_sf"/>
</dbReference>
<dbReference type="InterPro" id="IPR050618">
    <property type="entry name" value="Ubq-SigPath_Reg"/>
</dbReference>
<dbReference type="EMBL" id="PZQS01000008">
    <property type="protein sequence ID" value="PVD25940.1"/>
    <property type="molecule type" value="Genomic_DNA"/>
</dbReference>
<evidence type="ECO:0000313" key="3">
    <source>
        <dbReference type="Proteomes" id="UP000245119"/>
    </source>
</evidence>
<dbReference type="Proteomes" id="UP000245119">
    <property type="component" value="Linkage Group LG8"/>
</dbReference>
<dbReference type="AlphaFoldDB" id="A0A2T7NXM6"/>